<dbReference type="OMA" id="NIIAWIK"/>
<dbReference type="Proteomes" id="UP000016924">
    <property type="component" value="Unassembled WGS sequence"/>
</dbReference>
<protein>
    <submittedName>
        <fullName evidence="2">Uncharacterized protein</fullName>
    </submittedName>
</protein>
<name>R7Z6F8_CONA1</name>
<evidence type="ECO:0000313" key="2">
    <source>
        <dbReference type="EMBL" id="EON69683.1"/>
    </source>
</evidence>
<evidence type="ECO:0000256" key="1">
    <source>
        <dbReference type="SAM" id="Phobius"/>
    </source>
</evidence>
<dbReference type="GeneID" id="19906254"/>
<dbReference type="OrthoDB" id="5420247at2759"/>
<dbReference type="AlphaFoldDB" id="R7Z6F8"/>
<feature type="transmembrane region" description="Helical" evidence="1">
    <location>
        <begin position="7"/>
        <end position="28"/>
    </location>
</feature>
<keyword evidence="1" id="KW-0472">Membrane</keyword>
<dbReference type="PANTHER" id="PTHR42029">
    <property type="entry name" value="AN04G07800"/>
    <property type="match status" value="1"/>
</dbReference>
<keyword evidence="1" id="KW-1133">Transmembrane helix</keyword>
<dbReference type="PANTHER" id="PTHR42029:SF3">
    <property type="entry name" value="AN04G07800"/>
    <property type="match status" value="1"/>
</dbReference>
<dbReference type="RefSeq" id="XP_007785000.1">
    <property type="nucleotide sequence ID" value="XM_007786810.1"/>
</dbReference>
<proteinExistence type="predicted"/>
<dbReference type="EMBL" id="JH767623">
    <property type="protein sequence ID" value="EON69683.1"/>
    <property type="molecule type" value="Genomic_DNA"/>
</dbReference>
<dbReference type="STRING" id="1168221.R7Z6F8"/>
<keyword evidence="1" id="KW-0812">Transmembrane</keyword>
<evidence type="ECO:0000313" key="3">
    <source>
        <dbReference type="Proteomes" id="UP000016924"/>
    </source>
</evidence>
<feature type="transmembrane region" description="Helical" evidence="1">
    <location>
        <begin position="34"/>
        <end position="56"/>
    </location>
</feature>
<keyword evidence="3" id="KW-1185">Reference proteome</keyword>
<gene>
    <name evidence="2" type="ORF">W97_08943</name>
</gene>
<dbReference type="HOGENOM" id="CLU_1992505_0_0_1"/>
<sequence length="125" mass="14538">MRKGVLLHKLILLELLLGIWQGFSMLFSDPIYSWWLSVGGIFLNASWSLHNVIAWMKIRLFLSKVPSAIFVGTVILVQPYWVVEIYATFSFYININDLFLRTRPWEALCRLGCPTFPLHINLNSH</sequence>
<accession>R7Z6F8</accession>
<reference evidence="3" key="1">
    <citation type="submission" date="2012-06" db="EMBL/GenBank/DDBJ databases">
        <title>The genome sequence of Coniosporium apollinis CBS 100218.</title>
        <authorList>
            <consortium name="The Broad Institute Genome Sequencing Platform"/>
            <person name="Cuomo C."/>
            <person name="Gorbushina A."/>
            <person name="Noack S."/>
            <person name="Walker B."/>
            <person name="Young S.K."/>
            <person name="Zeng Q."/>
            <person name="Gargeya S."/>
            <person name="Fitzgerald M."/>
            <person name="Haas B."/>
            <person name="Abouelleil A."/>
            <person name="Alvarado L."/>
            <person name="Arachchi H.M."/>
            <person name="Berlin A.M."/>
            <person name="Chapman S.B."/>
            <person name="Goldberg J."/>
            <person name="Griggs A."/>
            <person name="Gujja S."/>
            <person name="Hansen M."/>
            <person name="Howarth C."/>
            <person name="Imamovic A."/>
            <person name="Larimer J."/>
            <person name="McCowan C."/>
            <person name="Montmayeur A."/>
            <person name="Murphy C."/>
            <person name="Neiman D."/>
            <person name="Pearson M."/>
            <person name="Priest M."/>
            <person name="Roberts A."/>
            <person name="Saif S."/>
            <person name="Shea T."/>
            <person name="Sisk P."/>
            <person name="Sykes S."/>
            <person name="Wortman J."/>
            <person name="Nusbaum C."/>
            <person name="Birren B."/>
        </authorList>
    </citation>
    <scope>NUCLEOTIDE SEQUENCE [LARGE SCALE GENOMIC DNA]</scope>
    <source>
        <strain evidence="3">CBS 100218</strain>
    </source>
</reference>
<organism evidence="2 3">
    <name type="scientific">Coniosporium apollinis (strain CBS 100218)</name>
    <name type="common">Rock-inhabiting black yeast</name>
    <dbReference type="NCBI Taxonomy" id="1168221"/>
    <lineage>
        <taxon>Eukaryota</taxon>
        <taxon>Fungi</taxon>
        <taxon>Dikarya</taxon>
        <taxon>Ascomycota</taxon>
        <taxon>Pezizomycotina</taxon>
        <taxon>Dothideomycetes</taxon>
        <taxon>Dothideomycetes incertae sedis</taxon>
        <taxon>Coniosporium</taxon>
    </lineage>
</organism>
<feature type="transmembrane region" description="Helical" evidence="1">
    <location>
        <begin position="68"/>
        <end position="93"/>
    </location>
</feature>